<accession>A0ABU4RTI1</accession>
<dbReference type="PANTHER" id="PTHR33121">
    <property type="entry name" value="CYCLIC DI-GMP PHOSPHODIESTERASE PDEF"/>
    <property type="match status" value="1"/>
</dbReference>
<dbReference type="PROSITE" id="PS50885">
    <property type="entry name" value="HAMP"/>
    <property type="match status" value="1"/>
</dbReference>
<dbReference type="SMART" id="SM00267">
    <property type="entry name" value="GGDEF"/>
    <property type="match status" value="1"/>
</dbReference>
<protein>
    <submittedName>
        <fullName evidence="6">LapD/MoxY N-terminal periplasmic domain-containing protein</fullName>
    </submittedName>
</protein>
<dbReference type="Proteomes" id="UP001273505">
    <property type="component" value="Unassembled WGS sequence"/>
</dbReference>
<dbReference type="InterPro" id="IPR042461">
    <property type="entry name" value="LapD_MoxY_peri_C"/>
</dbReference>
<dbReference type="PANTHER" id="PTHR33121:SF23">
    <property type="entry name" value="CYCLIC DI-GMP PHOSPHODIESTERASE PDEB"/>
    <property type="match status" value="1"/>
</dbReference>
<dbReference type="Pfam" id="PF00563">
    <property type="entry name" value="EAL"/>
    <property type="match status" value="1"/>
</dbReference>
<dbReference type="InterPro" id="IPR050706">
    <property type="entry name" value="Cyclic-di-GMP_PDE-like"/>
</dbReference>
<dbReference type="Gene3D" id="3.30.110.200">
    <property type="match status" value="1"/>
</dbReference>
<reference evidence="6 7" key="1">
    <citation type="submission" date="2023-11" db="EMBL/GenBank/DDBJ databases">
        <title>Gilvimarinus fulvus sp. nov., isolated from the surface of Kelp.</title>
        <authorList>
            <person name="Sun Y.Y."/>
            <person name="Gong Y."/>
            <person name="Du Z.J."/>
        </authorList>
    </citation>
    <scope>NUCLEOTIDE SEQUENCE [LARGE SCALE GENOMIC DNA]</scope>
    <source>
        <strain evidence="6 7">SDUM040013</strain>
    </source>
</reference>
<organism evidence="6 7">
    <name type="scientific">Gilvimarinus gilvus</name>
    <dbReference type="NCBI Taxonomy" id="3058038"/>
    <lineage>
        <taxon>Bacteria</taxon>
        <taxon>Pseudomonadati</taxon>
        <taxon>Pseudomonadota</taxon>
        <taxon>Gammaproteobacteria</taxon>
        <taxon>Cellvibrionales</taxon>
        <taxon>Cellvibrionaceae</taxon>
        <taxon>Gilvimarinus</taxon>
    </lineage>
</organism>
<dbReference type="InterPro" id="IPR003660">
    <property type="entry name" value="HAMP_dom"/>
</dbReference>
<dbReference type="EMBL" id="JAXAFO010000002">
    <property type="protein sequence ID" value="MDX6848191.1"/>
    <property type="molecule type" value="Genomic_DNA"/>
</dbReference>
<evidence type="ECO:0000256" key="1">
    <source>
        <dbReference type="SAM" id="Coils"/>
    </source>
</evidence>
<dbReference type="SUPFAM" id="SSF55073">
    <property type="entry name" value="Nucleotide cyclase"/>
    <property type="match status" value="1"/>
</dbReference>
<feature type="domain" description="EAL" evidence="3">
    <location>
        <begin position="406"/>
        <end position="636"/>
    </location>
</feature>
<evidence type="ECO:0000313" key="6">
    <source>
        <dbReference type="EMBL" id="MDX6848191.1"/>
    </source>
</evidence>
<keyword evidence="7" id="KW-1185">Reference proteome</keyword>
<dbReference type="InterPro" id="IPR001633">
    <property type="entry name" value="EAL_dom"/>
</dbReference>
<dbReference type="PROSITE" id="PS50887">
    <property type="entry name" value="GGDEF"/>
    <property type="match status" value="1"/>
</dbReference>
<evidence type="ECO:0000256" key="2">
    <source>
        <dbReference type="SAM" id="Phobius"/>
    </source>
</evidence>
<dbReference type="InterPro" id="IPR029787">
    <property type="entry name" value="Nucleotide_cyclase"/>
</dbReference>
<name>A0ABU4RTI1_9GAMM</name>
<gene>
    <name evidence="6" type="ORF">SCD92_02395</name>
</gene>
<dbReference type="Pfam" id="PF00990">
    <property type="entry name" value="GGDEF"/>
    <property type="match status" value="1"/>
</dbReference>
<sequence length="636" mass="71321">MSLIKQLWIGICLILILALTGSFFITTFAAKQYLEQQLQLKNIDNATSLALSITQMDKDLVTLELLVAAQFDSGHYQSIRLIDPNGDLLVEREYQGDIKSPIPQWFDQLLNIEVSPGHAQIQDGWQQFATIEVISHSRYAKEELWQSSKKLLQWLLFAAIVFGGIGTVILKLITRPLGYVVNQAESIGQRRFVMSKEPRTREFRRLVRAMNTLSSSVKAMLEKETEKLEKLRQESQQDELTKLPNREHFLNLLDSTLTREDSEKNAVVYLLRLMDLISLNQKLGRDQVDALIVDIANLLYHKMEDSPHYAGRLNGTDFAFVSFEPASIKNTSEDLSKALYQCITRYESEEVKIGLAIACTHIHQESRGQLLSRLDGLLANAEQKGNRAVVLYNADGPRGVGAQLNLNDWRVSLTKALANPGVELGRFAVRSIAGEIFHWERPVRLQLDGSWQTAGYFVGWAKRLGILEEIDWQVARAAVAQIRQNQEVTAINVSENALLSPTFRAQIIGLAQQNPIQVAMLHIEFPESCAVRQMPLLKELSRELRERGCKVGLEHVGLEFTQIKELEGIGLDYLKLDSAIVRDAETNSINHAFIKSLSSIGHSLGMVMIAEGVTNTAQIETLGELDIDVVTGPGVD</sequence>
<dbReference type="PROSITE" id="PS50883">
    <property type="entry name" value="EAL"/>
    <property type="match status" value="1"/>
</dbReference>
<comment type="caution">
    <text evidence="6">The sequence shown here is derived from an EMBL/GenBank/DDBJ whole genome shotgun (WGS) entry which is preliminary data.</text>
</comment>
<keyword evidence="2" id="KW-0812">Transmembrane</keyword>
<feature type="domain" description="GGDEF" evidence="5">
    <location>
        <begin position="264"/>
        <end position="394"/>
    </location>
</feature>
<evidence type="ECO:0000313" key="7">
    <source>
        <dbReference type="Proteomes" id="UP001273505"/>
    </source>
</evidence>
<dbReference type="InterPro" id="IPR000160">
    <property type="entry name" value="GGDEF_dom"/>
</dbReference>
<dbReference type="InterPro" id="IPR043128">
    <property type="entry name" value="Rev_trsase/Diguanyl_cyclase"/>
</dbReference>
<evidence type="ECO:0000259" key="5">
    <source>
        <dbReference type="PROSITE" id="PS50887"/>
    </source>
</evidence>
<dbReference type="InterPro" id="IPR035919">
    <property type="entry name" value="EAL_sf"/>
</dbReference>
<proteinExistence type="predicted"/>
<dbReference type="NCBIfam" id="TIGR00254">
    <property type="entry name" value="GGDEF"/>
    <property type="match status" value="1"/>
</dbReference>
<evidence type="ECO:0000259" key="3">
    <source>
        <dbReference type="PROSITE" id="PS50883"/>
    </source>
</evidence>
<dbReference type="RefSeq" id="WP_302723106.1">
    <property type="nucleotide sequence ID" value="NZ_JAULRU010000583.1"/>
</dbReference>
<dbReference type="CDD" id="cd01948">
    <property type="entry name" value="EAL"/>
    <property type="match status" value="1"/>
</dbReference>
<dbReference type="InterPro" id="IPR032244">
    <property type="entry name" value="LapD_MoxY_N"/>
</dbReference>
<feature type="domain" description="HAMP" evidence="4">
    <location>
        <begin position="171"/>
        <end position="222"/>
    </location>
</feature>
<keyword evidence="1" id="KW-0175">Coiled coil</keyword>
<dbReference type="SMART" id="SM00052">
    <property type="entry name" value="EAL"/>
    <property type="match status" value="1"/>
</dbReference>
<evidence type="ECO:0000259" key="4">
    <source>
        <dbReference type="PROSITE" id="PS50885"/>
    </source>
</evidence>
<feature type="coiled-coil region" evidence="1">
    <location>
        <begin position="214"/>
        <end position="241"/>
    </location>
</feature>
<dbReference type="Gene3D" id="3.20.20.450">
    <property type="entry name" value="EAL domain"/>
    <property type="match status" value="1"/>
</dbReference>
<keyword evidence="2" id="KW-1133">Transmembrane helix</keyword>
<dbReference type="Gene3D" id="3.30.70.270">
    <property type="match status" value="1"/>
</dbReference>
<dbReference type="Pfam" id="PF16448">
    <property type="entry name" value="LapD_MoxY_N"/>
    <property type="match status" value="1"/>
</dbReference>
<keyword evidence="2" id="KW-0472">Membrane</keyword>
<feature type="transmembrane region" description="Helical" evidence="2">
    <location>
        <begin position="6"/>
        <end position="30"/>
    </location>
</feature>
<dbReference type="Gene3D" id="6.20.270.20">
    <property type="entry name" value="LapD/MoxY periplasmic domain"/>
    <property type="match status" value="1"/>
</dbReference>
<dbReference type="SUPFAM" id="SSF141868">
    <property type="entry name" value="EAL domain-like"/>
    <property type="match status" value="1"/>
</dbReference>